<dbReference type="GeneID" id="106818353"/>
<feature type="transmembrane region" description="Helical" evidence="1">
    <location>
        <begin position="168"/>
        <end position="186"/>
    </location>
</feature>
<feature type="transmembrane region" description="Helical" evidence="1">
    <location>
        <begin position="238"/>
        <end position="261"/>
    </location>
</feature>
<evidence type="ECO:0000313" key="3">
    <source>
        <dbReference type="RefSeq" id="XP_014678555.1"/>
    </source>
</evidence>
<feature type="transmembrane region" description="Helical" evidence="1">
    <location>
        <begin position="198"/>
        <end position="214"/>
    </location>
</feature>
<evidence type="ECO:0000313" key="2">
    <source>
        <dbReference type="Proteomes" id="UP000695022"/>
    </source>
</evidence>
<gene>
    <name evidence="3" type="primary">LOC106818353</name>
</gene>
<proteinExistence type="predicted"/>
<dbReference type="PANTHER" id="PTHR12242:SF1">
    <property type="entry name" value="MYND-TYPE DOMAIN-CONTAINING PROTEIN"/>
    <property type="match status" value="1"/>
</dbReference>
<dbReference type="RefSeq" id="XP_014678555.1">
    <property type="nucleotide sequence ID" value="XM_014823069.1"/>
</dbReference>
<keyword evidence="1" id="KW-0472">Membrane</keyword>
<organism evidence="2 3">
    <name type="scientific">Priapulus caudatus</name>
    <name type="common">Priapulid worm</name>
    <dbReference type="NCBI Taxonomy" id="37621"/>
    <lineage>
        <taxon>Eukaryota</taxon>
        <taxon>Metazoa</taxon>
        <taxon>Ecdysozoa</taxon>
        <taxon>Scalidophora</taxon>
        <taxon>Priapulida</taxon>
        <taxon>Priapulimorpha</taxon>
        <taxon>Priapulimorphida</taxon>
        <taxon>Priapulidae</taxon>
        <taxon>Priapulus</taxon>
    </lineage>
</organism>
<protein>
    <submittedName>
        <fullName evidence="3">Protein rolling stone-like</fullName>
    </submittedName>
</protein>
<evidence type="ECO:0000256" key="1">
    <source>
        <dbReference type="SAM" id="Phobius"/>
    </source>
</evidence>
<keyword evidence="1" id="KW-1133">Transmembrane helix</keyword>
<reference evidence="3" key="1">
    <citation type="submission" date="2025-08" db="UniProtKB">
        <authorList>
            <consortium name="RefSeq"/>
        </authorList>
    </citation>
    <scope>IDENTIFICATION</scope>
</reference>
<keyword evidence="1" id="KW-0812">Transmembrane</keyword>
<name>A0ABM1F284_PRICU</name>
<accession>A0ABM1F284</accession>
<feature type="transmembrane region" description="Helical" evidence="1">
    <location>
        <begin position="53"/>
        <end position="75"/>
    </location>
</feature>
<feature type="transmembrane region" description="Helical" evidence="1">
    <location>
        <begin position="136"/>
        <end position="156"/>
    </location>
</feature>
<dbReference type="PANTHER" id="PTHR12242">
    <property type="entry name" value="OS02G0130600 PROTEIN-RELATED"/>
    <property type="match status" value="1"/>
</dbReference>
<feature type="transmembrane region" description="Helical" evidence="1">
    <location>
        <begin position="81"/>
        <end position="105"/>
    </location>
</feature>
<dbReference type="Proteomes" id="UP000695022">
    <property type="component" value="Unplaced"/>
</dbReference>
<dbReference type="InterPro" id="IPR049352">
    <property type="entry name" value="Rost"/>
</dbReference>
<dbReference type="Pfam" id="PF21534">
    <property type="entry name" value="Rost"/>
    <property type="match status" value="1"/>
</dbReference>
<sequence>MVSRWLVRLGVDDACVRGAGRYVSAAGLSHPDASLFATSAWGWHSSTFIGYRAVLSLFFLSGLVASLVTAPVRYVGRPETWPIYLTNQTLVILNAHLIVSLVLAVRQYLSQRNKKGFLPSSGDGGPARWQHKLSWVLFNLSACLAPAVSAAYWTMIHDASRAIDAENLVKHALAAAAIVVDVIVTATPVRLPHAWQPAAYLALYAAFSAAYWAAGGTDDHRRPRIYAFLDYGERPASAAAHAVAMATALPAFFFMPVYTLYRLRVWAVVRRARGRRSANYKYHDGGLAV</sequence>
<keyword evidence="2" id="KW-1185">Reference proteome</keyword>